<comment type="similarity">
    <text evidence="1">Belongs to the ABC transporter superfamily.</text>
</comment>
<evidence type="ECO:0000256" key="1">
    <source>
        <dbReference type="ARBA" id="ARBA00005417"/>
    </source>
</evidence>
<dbReference type="GO" id="GO:0015807">
    <property type="term" value="P:L-amino acid transport"/>
    <property type="evidence" value="ECO:0007669"/>
    <property type="project" value="TreeGrafter"/>
</dbReference>
<keyword evidence="3" id="KW-0547">Nucleotide-binding</keyword>
<dbReference type="SUPFAM" id="SSF52540">
    <property type="entry name" value="P-loop containing nucleoside triphosphate hydrolases"/>
    <property type="match status" value="1"/>
</dbReference>
<dbReference type="SMART" id="SM00382">
    <property type="entry name" value="AAA"/>
    <property type="match status" value="1"/>
</dbReference>
<dbReference type="CDD" id="cd03224">
    <property type="entry name" value="ABC_TM1139_LivF_branched"/>
    <property type="match status" value="1"/>
</dbReference>
<sequence>MILSAEDVYGGYGTRRVLHGISIQVDAGQCVAVVGANGVGKSTLLRSIAGQVPLLSGRVMLDGEDVSGQASSKLVRKGLVLCPEGRHLFSGLTVRENLIMGVTPLKVNAADTEFRIAAAAEMFPVIRERARQAAGTLSGGEQQMVAIARALVARPRVMILDEPTLGLSPIMTDTVIAAIQQIVADGTAVLLAEQNVRASLAISDFGYVIEGGRVVVSGTGADLLDDAAVVAAYLGIEAEIAAPE</sequence>
<dbReference type="Pfam" id="PF00005">
    <property type="entry name" value="ABC_tran"/>
    <property type="match status" value="1"/>
</dbReference>
<dbReference type="InterPro" id="IPR017871">
    <property type="entry name" value="ABC_transporter-like_CS"/>
</dbReference>
<dbReference type="InterPro" id="IPR003593">
    <property type="entry name" value="AAA+_ATPase"/>
</dbReference>
<feature type="domain" description="ABC transporter" evidence="6">
    <location>
        <begin position="3"/>
        <end position="236"/>
    </location>
</feature>
<evidence type="ECO:0000256" key="2">
    <source>
        <dbReference type="ARBA" id="ARBA00022448"/>
    </source>
</evidence>
<dbReference type="PANTHER" id="PTHR43820:SF4">
    <property type="entry name" value="HIGH-AFFINITY BRANCHED-CHAIN AMINO ACID TRANSPORT ATP-BINDING PROTEIN LIVF"/>
    <property type="match status" value="1"/>
</dbReference>
<dbReference type="GO" id="GO:0005524">
    <property type="term" value="F:ATP binding"/>
    <property type="evidence" value="ECO:0007669"/>
    <property type="project" value="UniProtKB-KW"/>
</dbReference>
<reference evidence="7 8" key="1">
    <citation type="submission" date="2018-03" db="EMBL/GenBank/DDBJ databases">
        <title>Genomic Encyclopedia of Archaeal and Bacterial Type Strains, Phase II (KMG-II): from individual species to whole genera.</title>
        <authorList>
            <person name="Goeker M."/>
        </authorList>
    </citation>
    <scope>NUCLEOTIDE SEQUENCE [LARGE SCALE GENOMIC DNA]</scope>
    <source>
        <strain evidence="7 8">DSM 100065</strain>
    </source>
</reference>
<organism evidence="7 8">
    <name type="scientific">Antricoccus suffuscus</name>
    <dbReference type="NCBI Taxonomy" id="1629062"/>
    <lineage>
        <taxon>Bacteria</taxon>
        <taxon>Bacillati</taxon>
        <taxon>Actinomycetota</taxon>
        <taxon>Actinomycetes</taxon>
        <taxon>Geodermatophilales</taxon>
        <taxon>Antricoccaceae</taxon>
        <taxon>Antricoccus</taxon>
    </lineage>
</organism>
<dbReference type="RefSeq" id="WP_106348559.1">
    <property type="nucleotide sequence ID" value="NZ_PVUE01000005.1"/>
</dbReference>
<evidence type="ECO:0000256" key="5">
    <source>
        <dbReference type="ARBA" id="ARBA00022970"/>
    </source>
</evidence>
<dbReference type="Gene3D" id="3.40.50.300">
    <property type="entry name" value="P-loop containing nucleotide triphosphate hydrolases"/>
    <property type="match status" value="1"/>
</dbReference>
<dbReference type="GO" id="GO:0016887">
    <property type="term" value="F:ATP hydrolysis activity"/>
    <property type="evidence" value="ECO:0007669"/>
    <property type="project" value="InterPro"/>
</dbReference>
<evidence type="ECO:0000313" key="8">
    <source>
        <dbReference type="Proteomes" id="UP000237752"/>
    </source>
</evidence>
<dbReference type="OrthoDB" id="5179231at2"/>
<dbReference type="AlphaFoldDB" id="A0A2T1A1W4"/>
<dbReference type="InterPro" id="IPR027417">
    <property type="entry name" value="P-loop_NTPase"/>
</dbReference>
<dbReference type="InterPro" id="IPR052156">
    <property type="entry name" value="BCAA_Transport_ATP-bd_LivF"/>
</dbReference>
<dbReference type="InterPro" id="IPR003439">
    <property type="entry name" value="ABC_transporter-like_ATP-bd"/>
</dbReference>
<dbReference type="PROSITE" id="PS50893">
    <property type="entry name" value="ABC_TRANSPORTER_2"/>
    <property type="match status" value="1"/>
</dbReference>
<proteinExistence type="inferred from homology"/>
<evidence type="ECO:0000259" key="6">
    <source>
        <dbReference type="PROSITE" id="PS50893"/>
    </source>
</evidence>
<dbReference type="PROSITE" id="PS00211">
    <property type="entry name" value="ABC_TRANSPORTER_1"/>
    <property type="match status" value="1"/>
</dbReference>
<accession>A0A2T1A1W4</accession>
<protein>
    <submittedName>
        <fullName evidence="7">Amino acid/amide ABC transporter ATP-binding protein 2 (HAAT family)</fullName>
    </submittedName>
</protein>
<gene>
    <name evidence="7" type="ORF">CLV47_105146</name>
</gene>
<evidence type="ECO:0000256" key="3">
    <source>
        <dbReference type="ARBA" id="ARBA00022741"/>
    </source>
</evidence>
<keyword evidence="2" id="KW-0813">Transport</keyword>
<evidence type="ECO:0000256" key="4">
    <source>
        <dbReference type="ARBA" id="ARBA00022840"/>
    </source>
</evidence>
<keyword evidence="4 7" id="KW-0067">ATP-binding</keyword>
<dbReference type="EMBL" id="PVUE01000005">
    <property type="protein sequence ID" value="PRZ42524.1"/>
    <property type="molecule type" value="Genomic_DNA"/>
</dbReference>
<dbReference type="GO" id="GO:0015658">
    <property type="term" value="F:branched-chain amino acid transmembrane transporter activity"/>
    <property type="evidence" value="ECO:0007669"/>
    <property type="project" value="TreeGrafter"/>
</dbReference>
<keyword evidence="8" id="KW-1185">Reference proteome</keyword>
<comment type="caution">
    <text evidence="7">The sequence shown here is derived from an EMBL/GenBank/DDBJ whole genome shotgun (WGS) entry which is preliminary data.</text>
</comment>
<keyword evidence="5" id="KW-0029">Amino-acid transport</keyword>
<dbReference type="PANTHER" id="PTHR43820">
    <property type="entry name" value="HIGH-AFFINITY BRANCHED-CHAIN AMINO ACID TRANSPORT ATP-BINDING PROTEIN LIVF"/>
    <property type="match status" value="1"/>
</dbReference>
<evidence type="ECO:0000313" key="7">
    <source>
        <dbReference type="EMBL" id="PRZ42524.1"/>
    </source>
</evidence>
<dbReference type="Proteomes" id="UP000237752">
    <property type="component" value="Unassembled WGS sequence"/>
</dbReference>
<name>A0A2T1A1W4_9ACTN</name>